<name>A0A3E3ID88_9FIRM</name>
<gene>
    <name evidence="5" type="ORF">DXC51_01480</name>
</gene>
<dbReference type="EMBL" id="QVLV01000001">
    <property type="protein sequence ID" value="RGE65028.1"/>
    <property type="molecule type" value="Genomic_DNA"/>
</dbReference>
<dbReference type="InterPro" id="IPR036390">
    <property type="entry name" value="WH_DNA-bd_sf"/>
</dbReference>
<sequence length="129" mass="14672">MGSIQLMSDAEKEIMKLIWDNGGSIFISELLEKVEESGRGWKRTTVRTFLTRLMEKGLLTAVRRGKNCEYRAAVTEEEYLSGQAKNFVDEVFGGNVKNLLASLLGQEKMGADDVKELQAFWEKCREDMK</sequence>
<dbReference type="GO" id="GO:0045892">
    <property type="term" value="P:negative regulation of DNA-templated transcription"/>
    <property type="evidence" value="ECO:0007669"/>
    <property type="project" value="InterPro"/>
</dbReference>
<dbReference type="GO" id="GO:0003677">
    <property type="term" value="F:DNA binding"/>
    <property type="evidence" value="ECO:0007669"/>
    <property type="project" value="UniProtKB-KW"/>
</dbReference>
<reference evidence="5" key="1">
    <citation type="submission" date="2018-08" db="EMBL/GenBank/DDBJ databases">
        <title>A genome reference for cultivated species of the human gut microbiota.</title>
        <authorList>
            <person name="Zou Y."/>
            <person name="Xue W."/>
            <person name="Luo G."/>
        </authorList>
    </citation>
    <scope>NUCLEOTIDE SEQUENCE [LARGE SCALE GENOMIC DNA]</scope>
    <source>
        <strain evidence="5">TF05-5AC</strain>
    </source>
</reference>
<protein>
    <submittedName>
        <fullName evidence="5">BlaI/MecI/CopY family transcriptional regulator</fullName>
    </submittedName>
</protein>
<keyword evidence="4" id="KW-0804">Transcription</keyword>
<comment type="caution">
    <text evidence="5">The sequence shown here is derived from an EMBL/GenBank/DDBJ whole genome shotgun (WGS) entry which is preliminary data.</text>
</comment>
<evidence type="ECO:0000256" key="2">
    <source>
        <dbReference type="ARBA" id="ARBA00023015"/>
    </source>
</evidence>
<dbReference type="InterPro" id="IPR005650">
    <property type="entry name" value="BlaI_family"/>
</dbReference>
<keyword evidence="2" id="KW-0805">Transcription regulation</keyword>
<comment type="similarity">
    <text evidence="1">Belongs to the BlaI transcriptional regulatory family.</text>
</comment>
<dbReference type="Gene3D" id="1.10.10.10">
    <property type="entry name" value="Winged helix-like DNA-binding domain superfamily/Winged helix DNA-binding domain"/>
    <property type="match status" value="1"/>
</dbReference>
<dbReference type="Pfam" id="PF03965">
    <property type="entry name" value="Penicillinase_R"/>
    <property type="match status" value="1"/>
</dbReference>
<organism evidence="5 6">
    <name type="scientific">Eisenbergiella massiliensis</name>
    <dbReference type="NCBI Taxonomy" id="1720294"/>
    <lineage>
        <taxon>Bacteria</taxon>
        <taxon>Bacillati</taxon>
        <taxon>Bacillota</taxon>
        <taxon>Clostridia</taxon>
        <taxon>Lachnospirales</taxon>
        <taxon>Lachnospiraceae</taxon>
        <taxon>Eisenbergiella</taxon>
    </lineage>
</organism>
<proteinExistence type="inferred from homology"/>
<dbReference type="Proteomes" id="UP000260812">
    <property type="component" value="Unassembled WGS sequence"/>
</dbReference>
<dbReference type="InterPro" id="IPR036388">
    <property type="entry name" value="WH-like_DNA-bd_sf"/>
</dbReference>
<evidence type="ECO:0000256" key="4">
    <source>
        <dbReference type="ARBA" id="ARBA00023163"/>
    </source>
</evidence>
<dbReference type="PIRSF" id="PIRSF019455">
    <property type="entry name" value="CopR_AtkY"/>
    <property type="match status" value="1"/>
</dbReference>
<evidence type="ECO:0000313" key="5">
    <source>
        <dbReference type="EMBL" id="RGE65028.1"/>
    </source>
</evidence>
<evidence type="ECO:0000313" key="6">
    <source>
        <dbReference type="Proteomes" id="UP000260812"/>
    </source>
</evidence>
<keyword evidence="3" id="KW-0238">DNA-binding</keyword>
<dbReference type="SUPFAM" id="SSF46785">
    <property type="entry name" value="Winged helix' DNA-binding domain"/>
    <property type="match status" value="1"/>
</dbReference>
<dbReference type="GeneID" id="97985586"/>
<evidence type="ECO:0000256" key="1">
    <source>
        <dbReference type="ARBA" id="ARBA00011046"/>
    </source>
</evidence>
<dbReference type="Gene3D" id="1.10.4040.10">
    <property type="entry name" value="Penicillinase repressor domain"/>
    <property type="match status" value="1"/>
</dbReference>
<keyword evidence="6" id="KW-1185">Reference proteome</keyword>
<dbReference type="RefSeq" id="WP_102287342.1">
    <property type="nucleotide sequence ID" value="NZ_JBKUNB010000013.1"/>
</dbReference>
<accession>A0A3E3ID88</accession>
<dbReference type="AlphaFoldDB" id="A0A3E3ID88"/>
<evidence type="ECO:0000256" key="3">
    <source>
        <dbReference type="ARBA" id="ARBA00023125"/>
    </source>
</evidence>